<organism evidence="2 3">
    <name type="scientific">Oedothorax gibbosus</name>
    <dbReference type="NCBI Taxonomy" id="931172"/>
    <lineage>
        <taxon>Eukaryota</taxon>
        <taxon>Metazoa</taxon>
        <taxon>Ecdysozoa</taxon>
        <taxon>Arthropoda</taxon>
        <taxon>Chelicerata</taxon>
        <taxon>Arachnida</taxon>
        <taxon>Araneae</taxon>
        <taxon>Araneomorphae</taxon>
        <taxon>Entelegynae</taxon>
        <taxon>Araneoidea</taxon>
        <taxon>Linyphiidae</taxon>
        <taxon>Erigoninae</taxon>
        <taxon>Oedothorax</taxon>
    </lineage>
</organism>
<reference evidence="2 3" key="1">
    <citation type="journal article" date="2022" name="Nat. Ecol. Evol.">
        <title>A masculinizing supergene underlies an exaggerated male reproductive morph in a spider.</title>
        <authorList>
            <person name="Hendrickx F."/>
            <person name="De Corte Z."/>
            <person name="Sonet G."/>
            <person name="Van Belleghem S.M."/>
            <person name="Kostlbacher S."/>
            <person name="Vangestel C."/>
        </authorList>
    </citation>
    <scope>NUCLEOTIDE SEQUENCE [LARGE SCALE GENOMIC DNA]</scope>
    <source>
        <strain evidence="2">W744_W776</strain>
    </source>
</reference>
<evidence type="ECO:0000256" key="1">
    <source>
        <dbReference type="SAM" id="MobiDB-lite"/>
    </source>
</evidence>
<keyword evidence="3" id="KW-1185">Reference proteome</keyword>
<dbReference type="AlphaFoldDB" id="A0AAV6UXT0"/>
<name>A0AAV6UXT0_9ARAC</name>
<accession>A0AAV6UXT0</accession>
<protein>
    <submittedName>
        <fullName evidence="2">Uncharacterized protein</fullName>
    </submittedName>
</protein>
<evidence type="ECO:0000313" key="2">
    <source>
        <dbReference type="EMBL" id="KAG8188939.1"/>
    </source>
</evidence>
<feature type="region of interest" description="Disordered" evidence="1">
    <location>
        <begin position="37"/>
        <end position="72"/>
    </location>
</feature>
<feature type="compositionally biased region" description="Basic and acidic residues" evidence="1">
    <location>
        <begin position="48"/>
        <end position="72"/>
    </location>
</feature>
<sequence length="72" mass="7949">MGISSNTLSTGQVKPKENFHGRSVLIRHLHGFHAGRGRHFSVHMGGGSREETPQGRAKRAVEPQLERLSVHV</sequence>
<dbReference type="EMBL" id="JAFNEN010000227">
    <property type="protein sequence ID" value="KAG8188939.1"/>
    <property type="molecule type" value="Genomic_DNA"/>
</dbReference>
<comment type="caution">
    <text evidence="2">The sequence shown here is derived from an EMBL/GenBank/DDBJ whole genome shotgun (WGS) entry which is preliminary data.</text>
</comment>
<evidence type="ECO:0000313" key="3">
    <source>
        <dbReference type="Proteomes" id="UP000827092"/>
    </source>
</evidence>
<gene>
    <name evidence="2" type="ORF">JTE90_014991</name>
</gene>
<proteinExistence type="predicted"/>
<dbReference type="Proteomes" id="UP000827092">
    <property type="component" value="Unassembled WGS sequence"/>
</dbReference>